<sequence>MTIKSVLSMKYIFVVILMFELSSGRPDLHDVILSPHPERMFGGKYVFFHPKQMSGKNRIIESSTKVPWEEPLKETANLALANSKISKSSIFKAPYIGFINLDAPTFGDIAVLAKGKLKRNTNETFSFEQINESCDEKCQTNPDKYLENVTALWMVERIRHRDVSNNNHRYDLKFTIVPIYDDGKHQIDQNILENRLKSHMKRTFILRDTDYPVYFQPIANKRVDLFPFQLERSLSDFMKFSPNSFMQSLLGIKPTTTTPPTVSQYPIPQKLKQKHKIINRPQYEEFYMSPKIINSVKSNFHPTVNSYANEHHLVRFPDSREMFINKIPVNLYRPKPELYNKQNFIDYRGANDNVFVSSSDHQLTQPPVPSIVPVFSIPLDMPLIQVAQSPGYFQGAFPFQIQLTTNPTNQQPIYPQPQDPSHFRYQPRFVSLSHQQSPQLFNQYTSYNAIQPNKSKPFQESERYTMNYYSQVDPIYHNHHPHQHLLQQSPTEAPIDSSTHLPRFINYANVLRSPPIEQMPIESTASSIQVNMFDDNEFRPITPSYDVRKLTQLYGKTAMKVSTTSKSEEDLNNSQTTISSVGDIITGTYITSTTEKTVFDDKKVKDDYEGSYKVVAERTKASQKTTEKPILKWTPKKKQKNVLLNNTLATTTTMETKTFVPTIIPEETSTKASSKIPSKIYRGRNRFNRRNSTLLSSSNVRTVTISPTKISRKKLSRFGSQQSSQETRSSLFPAYITPEPITLKSLSTSISLEVNGERIYDVKPSTPGYEYVPASVETIGTNSTNVKLFKASIVPENFDDLTTSILKHAKILENEEKNKH</sequence>
<evidence type="ECO:0000313" key="3">
    <source>
        <dbReference type="Proteomes" id="UP000183832"/>
    </source>
</evidence>
<keyword evidence="3" id="KW-1185">Reference proteome</keyword>
<dbReference type="STRING" id="568069.A0A1J1I504"/>
<dbReference type="AlphaFoldDB" id="A0A1J1I504"/>
<dbReference type="OrthoDB" id="6925743at2759"/>
<organism evidence="2 3">
    <name type="scientific">Clunio marinus</name>
    <dbReference type="NCBI Taxonomy" id="568069"/>
    <lineage>
        <taxon>Eukaryota</taxon>
        <taxon>Metazoa</taxon>
        <taxon>Ecdysozoa</taxon>
        <taxon>Arthropoda</taxon>
        <taxon>Hexapoda</taxon>
        <taxon>Insecta</taxon>
        <taxon>Pterygota</taxon>
        <taxon>Neoptera</taxon>
        <taxon>Endopterygota</taxon>
        <taxon>Diptera</taxon>
        <taxon>Nematocera</taxon>
        <taxon>Chironomoidea</taxon>
        <taxon>Chironomidae</taxon>
        <taxon>Clunio</taxon>
    </lineage>
</organism>
<protein>
    <submittedName>
        <fullName evidence="2">CLUMA_CG008899, isoform A</fullName>
    </submittedName>
</protein>
<feature type="chain" id="PRO_5013017949" evidence="1">
    <location>
        <begin position="25"/>
        <end position="820"/>
    </location>
</feature>
<accession>A0A1J1I504</accession>
<keyword evidence="1" id="KW-0732">Signal</keyword>
<dbReference type="Proteomes" id="UP000183832">
    <property type="component" value="Unassembled WGS sequence"/>
</dbReference>
<reference evidence="2 3" key="1">
    <citation type="submission" date="2015-04" db="EMBL/GenBank/DDBJ databases">
        <authorList>
            <person name="Syromyatnikov M.Y."/>
            <person name="Popov V.N."/>
        </authorList>
    </citation>
    <scope>NUCLEOTIDE SEQUENCE [LARGE SCALE GENOMIC DNA]</scope>
</reference>
<proteinExistence type="predicted"/>
<evidence type="ECO:0000313" key="2">
    <source>
        <dbReference type="EMBL" id="CRK95423.1"/>
    </source>
</evidence>
<name>A0A1J1I504_9DIPT</name>
<gene>
    <name evidence="2" type="ORF">CLUMA_CG008899</name>
</gene>
<dbReference type="EMBL" id="CVRI01000041">
    <property type="protein sequence ID" value="CRK95423.1"/>
    <property type="molecule type" value="Genomic_DNA"/>
</dbReference>
<feature type="signal peptide" evidence="1">
    <location>
        <begin position="1"/>
        <end position="24"/>
    </location>
</feature>
<evidence type="ECO:0000256" key="1">
    <source>
        <dbReference type="SAM" id="SignalP"/>
    </source>
</evidence>